<feature type="compositionally biased region" description="Low complexity" evidence="5">
    <location>
        <begin position="559"/>
        <end position="569"/>
    </location>
</feature>
<dbReference type="GO" id="GO:0016020">
    <property type="term" value="C:membrane"/>
    <property type="evidence" value="ECO:0007669"/>
    <property type="project" value="UniProtKB-SubCell"/>
</dbReference>
<keyword evidence="3 6" id="KW-1133">Transmembrane helix</keyword>
<feature type="compositionally biased region" description="Low complexity" evidence="5">
    <location>
        <begin position="477"/>
        <end position="501"/>
    </location>
</feature>
<evidence type="ECO:0000313" key="9">
    <source>
        <dbReference type="Proteomes" id="UP001370758"/>
    </source>
</evidence>
<dbReference type="InterPro" id="IPR039751">
    <property type="entry name" value="HERPUD1/2"/>
</dbReference>
<evidence type="ECO:0000256" key="6">
    <source>
        <dbReference type="SAM" id="Phobius"/>
    </source>
</evidence>
<feature type="transmembrane region" description="Helical" evidence="6">
    <location>
        <begin position="403"/>
        <end position="420"/>
    </location>
</feature>
<feature type="transmembrane region" description="Helical" evidence="6">
    <location>
        <begin position="374"/>
        <end position="391"/>
    </location>
</feature>
<evidence type="ECO:0000256" key="5">
    <source>
        <dbReference type="SAM" id="MobiDB-lite"/>
    </source>
</evidence>
<accession>A0AAV9VXD7</accession>
<evidence type="ECO:0000259" key="7">
    <source>
        <dbReference type="PROSITE" id="PS50053"/>
    </source>
</evidence>
<comment type="caution">
    <text evidence="8">The sequence shown here is derived from an EMBL/GenBank/DDBJ whole genome shotgun (WGS) entry which is preliminary data.</text>
</comment>
<sequence>MAPTEESDMADIILKLMRPGSREPQDVTINVNLSSTVQDLRNKIQETVPGIPDANSLRLIYGGRQLRDENILKEAFRARLDSRNPVYVHVVIRPSRSPPRAAPAPGRGFFSPAPAASRANATSATPTPTVPQNQTPGSTIPGVHNLPPGTPPGTAMLLQASRGRPVSFSYTRRVTTTTTSTFVHTNRTSHDQNVSSGSTSGGPSEIPSTPRASPQQEYYLLQGPDGQGAILLAPAQPGPPLTSGPSHHREVSWGSAPLSPSEIRNRRRTNPVESEAEPSSETTPPGENLEQSQDVAREIIRLRKEILERRNRFQTPAEAAELEDLERRRVELMRQHTSEFRELRAPLVSSGARAQVPRQRPAPVRIRIRPRGPMGYFFGLMLLLLGVDLLTMDERAIERALNWLLECMWLALKLGFGVYLLGGGRDTRRDIILWSAATIIFLAQSGIARVILRRYRIMPLLERIGAFLADPAPRPVPAAAQGNDQQQQPAQGQQGGEPHPQQLADRLIQQRNNQQEGGLWDNIQASVGIFMASLIPGLGERVGQARRLRQEALQAIEGGQAGEQAQAQGDVGGVDGQGQEGQAAPDQPQVPAQQDPDVQPLFGL</sequence>
<feature type="compositionally biased region" description="Low complexity" evidence="5">
    <location>
        <begin position="103"/>
        <end position="136"/>
    </location>
</feature>
<feature type="region of interest" description="Disordered" evidence="5">
    <location>
        <begin position="559"/>
        <end position="604"/>
    </location>
</feature>
<dbReference type="PANTHER" id="PTHR12943:SF27">
    <property type="entry name" value="HOMOCYSTEINE-INDUCED ENDOPLASMIC RETICULUM PROTEIN, ISOFORM A"/>
    <property type="match status" value="1"/>
</dbReference>
<dbReference type="InterPro" id="IPR029071">
    <property type="entry name" value="Ubiquitin-like_domsf"/>
</dbReference>
<dbReference type="GO" id="GO:0030968">
    <property type="term" value="P:endoplasmic reticulum unfolded protein response"/>
    <property type="evidence" value="ECO:0007669"/>
    <property type="project" value="TreeGrafter"/>
</dbReference>
<dbReference type="EMBL" id="JAVHJL010000009">
    <property type="protein sequence ID" value="KAK6497535.1"/>
    <property type="molecule type" value="Genomic_DNA"/>
</dbReference>
<evidence type="ECO:0000256" key="1">
    <source>
        <dbReference type="ARBA" id="ARBA00004370"/>
    </source>
</evidence>
<keyword evidence="9" id="KW-1185">Reference proteome</keyword>
<dbReference type="PANTHER" id="PTHR12943">
    <property type="entry name" value="HOMOCYSTEINE-RESPONSIVE ENDOPLASMIC RETICULUM-RESIDENT UNIQUITIN-LIKE DOMAIN HERPUD PROTEIN FAMILY MEMBER"/>
    <property type="match status" value="1"/>
</dbReference>
<feature type="compositionally biased region" description="Polar residues" evidence="5">
    <location>
        <begin position="191"/>
        <end position="213"/>
    </location>
</feature>
<evidence type="ECO:0000256" key="2">
    <source>
        <dbReference type="ARBA" id="ARBA00022692"/>
    </source>
</evidence>
<feature type="region of interest" description="Disordered" evidence="5">
    <location>
        <begin position="475"/>
        <end position="501"/>
    </location>
</feature>
<dbReference type="PROSITE" id="PS50053">
    <property type="entry name" value="UBIQUITIN_2"/>
    <property type="match status" value="1"/>
</dbReference>
<evidence type="ECO:0000313" key="8">
    <source>
        <dbReference type="EMBL" id="KAK6497535.1"/>
    </source>
</evidence>
<feature type="compositionally biased region" description="Gly residues" evidence="5">
    <location>
        <begin position="570"/>
        <end position="579"/>
    </location>
</feature>
<dbReference type="SUPFAM" id="SSF54236">
    <property type="entry name" value="Ubiquitin-like"/>
    <property type="match status" value="1"/>
</dbReference>
<proteinExistence type="predicted"/>
<dbReference type="Pfam" id="PF00240">
    <property type="entry name" value="ubiquitin"/>
    <property type="match status" value="1"/>
</dbReference>
<feature type="region of interest" description="Disordered" evidence="5">
    <location>
        <begin position="96"/>
        <end position="157"/>
    </location>
</feature>
<protein>
    <recommendedName>
        <fullName evidence="7">Ubiquitin-like domain-containing protein</fullName>
    </recommendedName>
</protein>
<evidence type="ECO:0000256" key="4">
    <source>
        <dbReference type="ARBA" id="ARBA00023136"/>
    </source>
</evidence>
<evidence type="ECO:0000256" key="3">
    <source>
        <dbReference type="ARBA" id="ARBA00022989"/>
    </source>
</evidence>
<dbReference type="Gene3D" id="3.10.20.90">
    <property type="entry name" value="Phosphatidylinositol 3-kinase Catalytic Subunit, Chain A, domain 1"/>
    <property type="match status" value="1"/>
</dbReference>
<name>A0AAV9VXD7_9PEZI</name>
<feature type="compositionally biased region" description="Low complexity" evidence="5">
    <location>
        <begin position="277"/>
        <end position="287"/>
    </location>
</feature>
<feature type="transmembrane region" description="Helical" evidence="6">
    <location>
        <begin position="432"/>
        <end position="452"/>
    </location>
</feature>
<keyword evidence="2 6" id="KW-0812">Transmembrane</keyword>
<gene>
    <name evidence="8" type="ORF">TWF481_011941</name>
</gene>
<reference evidence="8 9" key="1">
    <citation type="submission" date="2023-08" db="EMBL/GenBank/DDBJ databases">
        <authorList>
            <person name="Palmer J.M."/>
        </authorList>
    </citation>
    <scope>NUCLEOTIDE SEQUENCE [LARGE SCALE GENOMIC DNA]</scope>
    <source>
        <strain evidence="8 9">TWF481</strain>
    </source>
</reference>
<organism evidence="8 9">
    <name type="scientific">Arthrobotrys musiformis</name>
    <dbReference type="NCBI Taxonomy" id="47236"/>
    <lineage>
        <taxon>Eukaryota</taxon>
        <taxon>Fungi</taxon>
        <taxon>Dikarya</taxon>
        <taxon>Ascomycota</taxon>
        <taxon>Pezizomycotina</taxon>
        <taxon>Orbiliomycetes</taxon>
        <taxon>Orbiliales</taxon>
        <taxon>Orbiliaceae</taxon>
        <taxon>Arthrobotrys</taxon>
    </lineage>
</organism>
<feature type="domain" description="Ubiquitin-like" evidence="7">
    <location>
        <begin position="10"/>
        <end position="74"/>
    </location>
</feature>
<comment type="subcellular location">
    <subcellularLocation>
        <location evidence="1">Membrane</location>
    </subcellularLocation>
</comment>
<feature type="region of interest" description="Disordered" evidence="5">
    <location>
        <begin position="179"/>
        <end position="213"/>
    </location>
</feature>
<dbReference type="InterPro" id="IPR000626">
    <property type="entry name" value="Ubiquitin-like_dom"/>
</dbReference>
<feature type="compositionally biased region" description="Low complexity" evidence="5">
    <location>
        <begin position="580"/>
        <end position="604"/>
    </location>
</feature>
<keyword evidence="4 6" id="KW-0472">Membrane</keyword>
<dbReference type="Proteomes" id="UP001370758">
    <property type="component" value="Unassembled WGS sequence"/>
</dbReference>
<dbReference type="AlphaFoldDB" id="A0AAV9VXD7"/>
<feature type="region of interest" description="Disordered" evidence="5">
    <location>
        <begin position="228"/>
        <end position="294"/>
    </location>
</feature>